<evidence type="ECO:0008006" key="4">
    <source>
        <dbReference type="Google" id="ProtNLM"/>
    </source>
</evidence>
<keyword evidence="1" id="KW-0732">Signal</keyword>
<proteinExistence type="predicted"/>
<evidence type="ECO:0000313" key="3">
    <source>
        <dbReference type="Proteomes" id="UP000070612"/>
    </source>
</evidence>
<dbReference type="AlphaFoldDB" id="A0A132PT65"/>
<keyword evidence="3" id="KW-1185">Reference proteome</keyword>
<gene>
    <name evidence="2" type="ORF">AFM11_04630</name>
</gene>
<dbReference type="PATRIC" id="fig|59750.3.peg.2805"/>
<reference evidence="2 3" key="1">
    <citation type="submission" date="2015-07" db="EMBL/GenBank/DDBJ databases">
        <title>A draft genome sequence of Mycobacterium wolinskyi.</title>
        <authorList>
            <person name="de Man T.J."/>
            <person name="Perry K.A."/>
            <person name="Coulliette A.D."/>
            <person name="Jensen B."/>
            <person name="Toney N.C."/>
            <person name="Limbago B.M."/>
            <person name="Noble-Wang J."/>
        </authorList>
    </citation>
    <scope>NUCLEOTIDE SEQUENCE [LARGE SCALE GENOMIC DNA]</scope>
    <source>
        <strain evidence="2 3">CDC_01</strain>
    </source>
</reference>
<dbReference type="RefSeq" id="WP_067844574.1">
    <property type="nucleotide sequence ID" value="NZ_JBJZOV010000005.1"/>
</dbReference>
<organism evidence="2 3">
    <name type="scientific">Mycolicibacterium wolinskyi</name>
    <dbReference type="NCBI Taxonomy" id="59750"/>
    <lineage>
        <taxon>Bacteria</taxon>
        <taxon>Bacillati</taxon>
        <taxon>Actinomycetota</taxon>
        <taxon>Actinomycetes</taxon>
        <taxon>Mycobacteriales</taxon>
        <taxon>Mycobacteriaceae</taxon>
        <taxon>Mycolicibacterium</taxon>
    </lineage>
</organism>
<dbReference type="Proteomes" id="UP000070612">
    <property type="component" value="Unassembled WGS sequence"/>
</dbReference>
<dbReference type="STRING" id="59750.AWC31_20515"/>
<evidence type="ECO:0000256" key="1">
    <source>
        <dbReference type="SAM" id="SignalP"/>
    </source>
</evidence>
<accession>A0A132PT65</accession>
<evidence type="ECO:0000313" key="2">
    <source>
        <dbReference type="EMBL" id="KWX25531.1"/>
    </source>
</evidence>
<feature type="signal peptide" evidence="1">
    <location>
        <begin position="1"/>
        <end position="27"/>
    </location>
</feature>
<feature type="chain" id="PRO_5007453571" description="3-phosphoglycerate kinase" evidence="1">
    <location>
        <begin position="28"/>
        <end position="104"/>
    </location>
</feature>
<sequence length="104" mass="11011">MRVSIVMLAASGAAVGTILAPAGHASAESPIVTIGQLEAQGFSVNIDRVGSAPLDQCIVTSVRNPQTQTKLIRVERIGKNGKRDFDLIPVVVRRTITVSLDCSR</sequence>
<name>A0A132PT65_9MYCO</name>
<comment type="caution">
    <text evidence="2">The sequence shown here is derived from an EMBL/GenBank/DDBJ whole genome shotgun (WGS) entry which is preliminary data.</text>
</comment>
<dbReference type="EMBL" id="LGTW01000002">
    <property type="protein sequence ID" value="KWX25531.1"/>
    <property type="molecule type" value="Genomic_DNA"/>
</dbReference>
<protein>
    <recommendedName>
        <fullName evidence="4">3-phosphoglycerate kinase</fullName>
    </recommendedName>
</protein>